<dbReference type="AlphaFoldDB" id="A0A9W9Z337"/>
<dbReference type="Pfam" id="PF13820">
    <property type="entry name" value="NCOA6_TRADD-N"/>
    <property type="match status" value="1"/>
</dbReference>
<name>A0A9W9Z337_9CNID</name>
<dbReference type="EMBL" id="MU826829">
    <property type="protein sequence ID" value="KAJ7374135.1"/>
    <property type="molecule type" value="Genomic_DNA"/>
</dbReference>
<evidence type="ECO:0000256" key="1">
    <source>
        <dbReference type="SAM" id="MobiDB-lite"/>
    </source>
</evidence>
<evidence type="ECO:0000313" key="4">
    <source>
        <dbReference type="Proteomes" id="UP001163046"/>
    </source>
</evidence>
<dbReference type="InterPro" id="IPR032715">
    <property type="entry name" value="NCOA6_TRADD-N"/>
</dbReference>
<protein>
    <recommendedName>
        <fullName evidence="2">Nuclear receptor coactivator 6 TRADD-N domain-containing protein</fullName>
    </recommendedName>
</protein>
<evidence type="ECO:0000313" key="3">
    <source>
        <dbReference type="EMBL" id="KAJ7374135.1"/>
    </source>
</evidence>
<organism evidence="3 4">
    <name type="scientific">Desmophyllum pertusum</name>
    <dbReference type="NCBI Taxonomy" id="174260"/>
    <lineage>
        <taxon>Eukaryota</taxon>
        <taxon>Metazoa</taxon>
        <taxon>Cnidaria</taxon>
        <taxon>Anthozoa</taxon>
        <taxon>Hexacorallia</taxon>
        <taxon>Scleractinia</taxon>
        <taxon>Caryophylliina</taxon>
        <taxon>Caryophylliidae</taxon>
        <taxon>Desmophyllum</taxon>
    </lineage>
</organism>
<feature type="compositionally biased region" description="Low complexity" evidence="1">
    <location>
        <begin position="123"/>
        <end position="134"/>
    </location>
</feature>
<feature type="compositionally biased region" description="Polar residues" evidence="1">
    <location>
        <begin position="135"/>
        <end position="151"/>
    </location>
</feature>
<sequence>MRNPTSHHRDAPVTVSFPVPREAASKLRSLAISKDRRLLDLGVLAVQINEGESIVLGIKLGNRRIKKTEVDADKQLRGKTGWTCSKEAFNMSECGDCSSHAGGDGQSSGSLAKESRPSNQRNSSSYAIERSSISMQKSTQGAGTLNAQTPPVVNESCLPAARRLSSPNSHRAYSSSPGSDSSSTSSEENTDAHQLIYNCFVDRSKYCAGDMLKQLAIAHAGKKDTPDVPAVNTSSALPCTVKTGATSTKSSSNASFLLERSRILSNSRRSAVPGSYREHVKNIRCNSLTSLTTTTSTVNSTLKTPASPSEQLFAFPSGRINLEKPLGIGDRKLVTQHTTTHLSLPKPSTASQTKGAKTGSSQTATYHGGRKVLWSSANAFPSSVNLSTHLPVNKSTTAIPQVNSPSSKSVTLLPQVLETTAPSSCMKSNAATCSETIKSTPNETHFSASFHPSNKLPGQELGNESEMTQSDSKTVIMKTPSLSFDPQESVILSNARLCSPQLAVSTASSPCIPGVTNVVQTESQGTKFVQNLTLARSTLPPSTVVIAGTNTQTTWSNQQVSPTYFVGTQAQYGLYPTQLYSTDVNNNQLGQQAVTATYPLNYVYPISFVYPYLSMAQANNTKNTNNEKEKQQNGDAEVEKTDTAAVVDTVAKVTKIEPDVIAQAGSGSTVNTQTTASSTPPVQTQFIDLASSMRYWQQLNLLYRSRWQALASCNLSNVATATSNQANAAATVTSAADESSRTVPVIHGETTVTSISEEQSFSKLEISQANPSKDSYTVEHKPTSELCAETPCSEILQRVKPEINLEEDNGSKDMTSDRPSVIVVATCKDGSIEMSTAQLWK</sequence>
<dbReference type="Proteomes" id="UP001163046">
    <property type="component" value="Unassembled WGS sequence"/>
</dbReference>
<feature type="region of interest" description="Disordered" evidence="1">
    <location>
        <begin position="96"/>
        <end position="188"/>
    </location>
</feature>
<feature type="region of interest" description="Disordered" evidence="1">
    <location>
        <begin position="337"/>
        <end position="364"/>
    </location>
</feature>
<evidence type="ECO:0000259" key="2">
    <source>
        <dbReference type="Pfam" id="PF13820"/>
    </source>
</evidence>
<comment type="caution">
    <text evidence="3">The sequence shown here is derived from an EMBL/GenBank/DDBJ whole genome shotgun (WGS) entry which is preliminary data.</text>
</comment>
<feature type="compositionally biased region" description="Low complexity" evidence="1">
    <location>
        <begin position="174"/>
        <end position="186"/>
    </location>
</feature>
<reference evidence="3" key="1">
    <citation type="submission" date="2023-01" db="EMBL/GenBank/DDBJ databases">
        <title>Genome assembly of the deep-sea coral Lophelia pertusa.</title>
        <authorList>
            <person name="Herrera S."/>
            <person name="Cordes E."/>
        </authorList>
    </citation>
    <scope>NUCLEOTIDE SEQUENCE</scope>
    <source>
        <strain evidence="3">USNM1676648</strain>
        <tissue evidence="3">Polyp</tissue>
    </source>
</reference>
<proteinExistence type="predicted"/>
<keyword evidence="4" id="KW-1185">Reference proteome</keyword>
<gene>
    <name evidence="3" type="ORF">OS493_009472</name>
</gene>
<dbReference type="OrthoDB" id="5967287at2759"/>
<feature type="domain" description="Nuclear receptor coactivator 6 TRADD-N" evidence="2">
    <location>
        <begin position="13"/>
        <end position="61"/>
    </location>
</feature>
<accession>A0A9W9Z337</accession>